<feature type="compositionally biased region" description="Polar residues" evidence="1">
    <location>
        <begin position="31"/>
        <end position="46"/>
    </location>
</feature>
<sequence length="432" mass="47087">MARLSAQHHKDAAATPKTERKSSRFRDMFMQRTSSSASSSPMNLEKSSPGNSSSPLPSPIVRPGFKQIGLLPSERELDISGGARADEMRKSLQQSFQDALSKHENENEESAVDMTEGLRSPFFNPDSQNIIDTFLTSPSNSFGTFFHGKTLSSTRTVNSADRIIARDNESGKGAFNELSTDQYKGHRIEATSDFLKSNRMSHHIPQPMASITAADPDTTLVSEDDGRGRRRSHASNIFDDDSSLSQGIREYVASKIAEALVKQDKKHLGRVQATAVAPVQVTINIDVTGLAKTGVHNDVEKDATKMLLLSGSKTAGSLTITHPRIATDVQLGVIAIYTILLLRATFLGPKALLLTLWRMAVILAVYTASLTHLGWSEHLRRDVLLAPVFYAGNGVQNMGGRLLNELRAMAVSILTEALQSMGKDVEVSVNDK</sequence>
<evidence type="ECO:0000313" key="3">
    <source>
        <dbReference type="EMBL" id="KAF1940347.1"/>
    </source>
</evidence>
<dbReference type="OrthoDB" id="3797732at2759"/>
<accession>A0A6A5STD7</accession>
<evidence type="ECO:0000256" key="1">
    <source>
        <dbReference type="SAM" id="MobiDB-lite"/>
    </source>
</evidence>
<feature type="compositionally biased region" description="Basic and acidic residues" evidence="1">
    <location>
        <begin position="8"/>
        <end position="29"/>
    </location>
</feature>
<gene>
    <name evidence="3" type="ORF">EJ02DRAFT_494906</name>
</gene>
<dbReference type="Proteomes" id="UP000800038">
    <property type="component" value="Unassembled WGS sequence"/>
</dbReference>
<feature type="transmembrane region" description="Helical" evidence="2">
    <location>
        <begin position="355"/>
        <end position="375"/>
    </location>
</feature>
<evidence type="ECO:0000313" key="4">
    <source>
        <dbReference type="Proteomes" id="UP000800038"/>
    </source>
</evidence>
<keyword evidence="2" id="KW-1133">Transmembrane helix</keyword>
<keyword evidence="2" id="KW-0812">Transmembrane</keyword>
<feature type="transmembrane region" description="Helical" evidence="2">
    <location>
        <begin position="331"/>
        <end position="349"/>
    </location>
</feature>
<dbReference type="EMBL" id="ML976064">
    <property type="protein sequence ID" value="KAF1940347.1"/>
    <property type="molecule type" value="Genomic_DNA"/>
</dbReference>
<dbReference type="AlphaFoldDB" id="A0A6A5STD7"/>
<protein>
    <submittedName>
        <fullName evidence="3">Uncharacterized protein</fullName>
    </submittedName>
</protein>
<name>A0A6A5STD7_9PLEO</name>
<evidence type="ECO:0000256" key="2">
    <source>
        <dbReference type="SAM" id="Phobius"/>
    </source>
</evidence>
<proteinExistence type="predicted"/>
<reference evidence="3" key="1">
    <citation type="journal article" date="2020" name="Stud. Mycol.">
        <title>101 Dothideomycetes genomes: a test case for predicting lifestyles and emergence of pathogens.</title>
        <authorList>
            <person name="Haridas S."/>
            <person name="Albert R."/>
            <person name="Binder M."/>
            <person name="Bloem J."/>
            <person name="Labutti K."/>
            <person name="Salamov A."/>
            <person name="Andreopoulos B."/>
            <person name="Baker S."/>
            <person name="Barry K."/>
            <person name="Bills G."/>
            <person name="Bluhm B."/>
            <person name="Cannon C."/>
            <person name="Castanera R."/>
            <person name="Culley D."/>
            <person name="Daum C."/>
            <person name="Ezra D."/>
            <person name="Gonzalez J."/>
            <person name="Henrissat B."/>
            <person name="Kuo A."/>
            <person name="Liang C."/>
            <person name="Lipzen A."/>
            <person name="Lutzoni F."/>
            <person name="Magnuson J."/>
            <person name="Mondo S."/>
            <person name="Nolan M."/>
            <person name="Ohm R."/>
            <person name="Pangilinan J."/>
            <person name="Park H.-J."/>
            <person name="Ramirez L."/>
            <person name="Alfaro M."/>
            <person name="Sun H."/>
            <person name="Tritt A."/>
            <person name="Yoshinaga Y."/>
            <person name="Zwiers L.-H."/>
            <person name="Turgeon B."/>
            <person name="Goodwin S."/>
            <person name="Spatafora J."/>
            <person name="Crous P."/>
            <person name="Grigoriev I."/>
        </authorList>
    </citation>
    <scope>NUCLEOTIDE SEQUENCE</scope>
    <source>
        <strain evidence="3">CBS 161.51</strain>
    </source>
</reference>
<organism evidence="3 4">
    <name type="scientific">Clathrospora elynae</name>
    <dbReference type="NCBI Taxonomy" id="706981"/>
    <lineage>
        <taxon>Eukaryota</taxon>
        <taxon>Fungi</taxon>
        <taxon>Dikarya</taxon>
        <taxon>Ascomycota</taxon>
        <taxon>Pezizomycotina</taxon>
        <taxon>Dothideomycetes</taxon>
        <taxon>Pleosporomycetidae</taxon>
        <taxon>Pleosporales</taxon>
        <taxon>Diademaceae</taxon>
        <taxon>Clathrospora</taxon>
    </lineage>
</organism>
<keyword evidence="4" id="KW-1185">Reference proteome</keyword>
<feature type="region of interest" description="Disordered" evidence="1">
    <location>
        <begin position="1"/>
        <end position="64"/>
    </location>
</feature>
<keyword evidence="2" id="KW-0472">Membrane</keyword>